<dbReference type="GeneID" id="8690536"/>
<dbReference type="AlphaFoldDB" id="D2JP98"/>
<geneLocation type="mitochondrion" evidence="1"/>
<accession>D2JP98</accession>
<dbReference type="RefSeq" id="YP_003359479.1">
    <property type="nucleotide sequence ID" value="NC_013710.1"/>
</dbReference>
<protein>
    <submittedName>
        <fullName evidence="1">Ribosomal protein S14</fullName>
    </submittedName>
</protein>
<dbReference type="Gene3D" id="1.10.287.1480">
    <property type="match status" value="1"/>
</dbReference>
<keyword evidence="1" id="KW-0687">Ribonucleoprotein</keyword>
<dbReference type="EMBL" id="GU002153">
    <property type="protein sequence ID" value="ACX62027.1"/>
    <property type="molecule type" value="Genomic_DNA"/>
</dbReference>
<organism evidence="1">
    <name type="scientific">Ulnaria acus</name>
    <dbReference type="NCBI Taxonomy" id="1436140"/>
    <lineage>
        <taxon>Eukaryota</taxon>
        <taxon>Sar</taxon>
        <taxon>Stramenopiles</taxon>
        <taxon>Ochrophyta</taxon>
        <taxon>Bacillariophyta</taxon>
        <taxon>Fragilariophyceae</taxon>
        <taxon>Fragilariophycidae</taxon>
        <taxon>Licmophorales</taxon>
        <taxon>Ulnariaceae</taxon>
        <taxon>Ulnaria</taxon>
    </lineage>
</organism>
<keyword evidence="1" id="KW-0496">Mitochondrion</keyword>
<sequence>MKKQVRKDHYLRQGYLTHQNNKFIISYSLNNFLFLHSVRINLFKQMSELPKNSLSIRCVLRCIVTGRRKRLNKWFCFSRLVLLRFFRSRMLSHWKKSKW</sequence>
<dbReference type="SUPFAM" id="SSF57716">
    <property type="entry name" value="Glucocorticoid receptor-like (DNA-binding domain)"/>
    <property type="match status" value="1"/>
</dbReference>
<reference evidence="1" key="1">
    <citation type="journal article" date="2010" name="Curr. Genet.">
        <title>Complete sequence of the mitochondrial genome of a diatom alga Synedra acus and comparative analysis of diatom mitochondrial genomes.</title>
        <authorList>
            <person name="Ravin N.V."/>
            <person name="Galachyants Y.P."/>
            <person name="Mardanov A.V."/>
            <person name="Beletsky A.V."/>
            <person name="Petrova D.P."/>
            <person name="Sherbakova T.A."/>
            <person name="Zakharova Y.R."/>
            <person name="Likhoshway Y.V."/>
            <person name="Skryabin K.G."/>
            <person name="Grachev M.A."/>
        </authorList>
    </citation>
    <scope>NUCLEOTIDE SEQUENCE [LARGE SCALE GENOMIC DNA]</scope>
</reference>
<evidence type="ECO:0000313" key="1">
    <source>
        <dbReference type="EMBL" id="ACX62027.1"/>
    </source>
</evidence>
<gene>
    <name evidence="1" type="primary">rps14</name>
</gene>
<proteinExistence type="predicted"/>
<name>D2JP98_9STRA</name>
<keyword evidence="1" id="KW-0689">Ribosomal protein</keyword>
<dbReference type="GO" id="GO:0005840">
    <property type="term" value="C:ribosome"/>
    <property type="evidence" value="ECO:0007669"/>
    <property type="project" value="UniProtKB-KW"/>
</dbReference>